<feature type="compositionally biased region" description="Polar residues" evidence="9">
    <location>
        <begin position="1"/>
        <end position="20"/>
    </location>
</feature>
<feature type="transmembrane region" description="Helical" evidence="8">
    <location>
        <begin position="290"/>
        <end position="314"/>
    </location>
</feature>
<evidence type="ECO:0000256" key="8">
    <source>
        <dbReference type="RuleBase" id="RU363075"/>
    </source>
</evidence>
<keyword evidence="4 8" id="KW-0812">Transmembrane</keyword>
<feature type="transmembrane region" description="Helical" evidence="8">
    <location>
        <begin position="342"/>
        <end position="359"/>
    </location>
</feature>
<comment type="similarity">
    <text evidence="8">Belongs to the glycosyltransferase 22 family.</text>
</comment>
<keyword evidence="3" id="KW-0808">Transferase</keyword>
<evidence type="ECO:0000313" key="11">
    <source>
        <dbReference type="Proteomes" id="UP000327013"/>
    </source>
</evidence>
<dbReference type="EMBL" id="CM017325">
    <property type="protein sequence ID" value="KAE8056810.1"/>
    <property type="molecule type" value="Genomic_DNA"/>
</dbReference>
<protein>
    <recommendedName>
        <fullName evidence="8">Mannosyltransferase</fullName>
        <ecNumber evidence="8">2.4.1.-</ecNumber>
    </recommendedName>
</protein>
<dbReference type="PANTHER" id="PTHR22760:SF4">
    <property type="entry name" value="GPI MANNOSYLTRANSFERASE 3"/>
    <property type="match status" value="1"/>
</dbReference>
<keyword evidence="2 8" id="KW-0328">Glycosyltransferase</keyword>
<accession>A0A5N6R746</accession>
<feature type="transmembrane region" description="Helical" evidence="8">
    <location>
        <begin position="204"/>
        <end position="224"/>
    </location>
</feature>
<evidence type="ECO:0000256" key="2">
    <source>
        <dbReference type="ARBA" id="ARBA00022676"/>
    </source>
</evidence>
<feature type="transmembrane region" description="Helical" evidence="8">
    <location>
        <begin position="92"/>
        <end position="110"/>
    </location>
</feature>
<evidence type="ECO:0000313" key="10">
    <source>
        <dbReference type="EMBL" id="KAE8056810.1"/>
    </source>
</evidence>
<keyword evidence="7 8" id="KW-0472">Membrane</keyword>
<reference evidence="10 11" key="1">
    <citation type="submission" date="2019-06" db="EMBL/GenBank/DDBJ databases">
        <title>A chromosomal-level reference genome of Carpinus fangiana (Coryloideae, Betulaceae).</title>
        <authorList>
            <person name="Yang X."/>
            <person name="Wang Z."/>
            <person name="Zhang L."/>
            <person name="Hao G."/>
            <person name="Liu J."/>
            <person name="Yang Y."/>
        </authorList>
    </citation>
    <scope>NUCLEOTIDE SEQUENCE [LARGE SCALE GENOMIC DNA]</scope>
    <source>
        <strain evidence="10">Cfa_2016G</strain>
        <tissue evidence="10">Leaf</tissue>
    </source>
</reference>
<evidence type="ECO:0000256" key="3">
    <source>
        <dbReference type="ARBA" id="ARBA00022679"/>
    </source>
</evidence>
<dbReference type="Proteomes" id="UP000327013">
    <property type="component" value="Chromosome 5"/>
</dbReference>
<evidence type="ECO:0000256" key="9">
    <source>
        <dbReference type="SAM" id="MobiDB-lite"/>
    </source>
</evidence>
<keyword evidence="6 8" id="KW-1133">Transmembrane helix</keyword>
<keyword evidence="5 8" id="KW-0256">Endoplasmic reticulum</keyword>
<dbReference type="EC" id="2.4.1.-" evidence="8"/>
<dbReference type="AlphaFoldDB" id="A0A5N6R746"/>
<keyword evidence="11" id="KW-1185">Reference proteome</keyword>
<evidence type="ECO:0000256" key="4">
    <source>
        <dbReference type="ARBA" id="ARBA00022692"/>
    </source>
</evidence>
<feature type="region of interest" description="Disordered" evidence="9">
    <location>
        <begin position="1"/>
        <end position="31"/>
    </location>
</feature>
<name>A0A5N6R746_9ROSI</name>
<organism evidence="10 11">
    <name type="scientific">Carpinus fangiana</name>
    <dbReference type="NCBI Taxonomy" id="176857"/>
    <lineage>
        <taxon>Eukaryota</taxon>
        <taxon>Viridiplantae</taxon>
        <taxon>Streptophyta</taxon>
        <taxon>Embryophyta</taxon>
        <taxon>Tracheophyta</taxon>
        <taxon>Spermatophyta</taxon>
        <taxon>Magnoliopsida</taxon>
        <taxon>eudicotyledons</taxon>
        <taxon>Gunneridae</taxon>
        <taxon>Pentapetalae</taxon>
        <taxon>rosids</taxon>
        <taxon>fabids</taxon>
        <taxon>Fagales</taxon>
        <taxon>Betulaceae</taxon>
        <taxon>Carpinus</taxon>
    </lineage>
</organism>
<dbReference type="InterPro" id="IPR005599">
    <property type="entry name" value="GPI_mannosylTrfase"/>
</dbReference>
<dbReference type="GO" id="GO:0005789">
    <property type="term" value="C:endoplasmic reticulum membrane"/>
    <property type="evidence" value="ECO:0007669"/>
    <property type="project" value="UniProtKB-SubCell"/>
</dbReference>
<feature type="transmembrane region" description="Helical" evidence="8">
    <location>
        <begin position="385"/>
        <end position="403"/>
    </location>
</feature>
<comment type="subcellular location">
    <subcellularLocation>
        <location evidence="1 8">Endoplasmic reticulum membrane</location>
        <topology evidence="1 8">Multi-pass membrane protein</topology>
    </subcellularLocation>
</comment>
<sequence>MRQRQKNPTVSPPNQRTAQNPKRPKLDDHKPDLFSSSKTVFALCLGFRMANALLVQTYFNPDEHWQALEVAHRIAFGYGHLTWEWEKGIRSYLHPMLFAVLYKVLALLGLDTPWLMTRAPRLLQSIFSAVGDLYLFKLSDVLFGDCVAKWALFSQLANWFMIFCFPRTLSNNLETVLTLVSLYHWPCMRVSSTKVPLVSRKWSLAAAALACAIRPTSAIIWVYVGLLELLVTHDRLKFIFLEVAPIGVLVLGLTCLLDRLVYGSWVLVPLNFFKFNFLSSGGDYYGTHKWHWYFTQGFPVMVFSFLPFSIAGIIWSKQWKLSGLIAWVLGLYSVLGHKEFRFVLPMLPIALMFSGYALAKMKASPDAKKKGSLSSHVKGPFKMRFSILFLLATNIPMALYMSLVHQRGTEDVMIFLSKEARNEKVQSILFLMPCHATPYYSSLHRNLPMRFLDCSPSEENGIPDESDRFMMDPVSFASEFARNWSIPSHVVLFDSEERLLRDFLISHSFREIIMADKKVFPFSLQSGP</sequence>
<evidence type="ECO:0000256" key="1">
    <source>
        <dbReference type="ARBA" id="ARBA00004477"/>
    </source>
</evidence>
<gene>
    <name evidence="10" type="ORF">FH972_013547</name>
</gene>
<evidence type="ECO:0000256" key="6">
    <source>
        <dbReference type="ARBA" id="ARBA00022989"/>
    </source>
</evidence>
<feature type="transmembrane region" description="Helical" evidence="8">
    <location>
        <begin position="321"/>
        <end position="336"/>
    </location>
</feature>
<evidence type="ECO:0000256" key="7">
    <source>
        <dbReference type="ARBA" id="ARBA00023136"/>
    </source>
</evidence>
<evidence type="ECO:0000256" key="5">
    <source>
        <dbReference type="ARBA" id="ARBA00022824"/>
    </source>
</evidence>
<dbReference type="PANTHER" id="PTHR22760">
    <property type="entry name" value="GLYCOSYLTRANSFERASE"/>
    <property type="match status" value="1"/>
</dbReference>
<dbReference type="GO" id="GO:0006506">
    <property type="term" value="P:GPI anchor biosynthetic process"/>
    <property type="evidence" value="ECO:0007669"/>
    <property type="project" value="TreeGrafter"/>
</dbReference>
<dbReference type="OrthoDB" id="416834at2759"/>
<proteinExistence type="inferred from homology"/>
<dbReference type="Pfam" id="PF03901">
    <property type="entry name" value="Glyco_transf_22"/>
    <property type="match status" value="1"/>
</dbReference>
<feature type="transmembrane region" description="Helical" evidence="8">
    <location>
        <begin position="236"/>
        <end position="253"/>
    </location>
</feature>
<dbReference type="GO" id="GO:0000026">
    <property type="term" value="F:alpha-1,2-mannosyltransferase activity"/>
    <property type="evidence" value="ECO:0007669"/>
    <property type="project" value="TreeGrafter"/>
</dbReference>